<keyword evidence="2" id="KW-1185">Reference proteome</keyword>
<comment type="caution">
    <text evidence="1">The sequence shown here is derived from an EMBL/GenBank/DDBJ whole genome shotgun (WGS) entry which is preliminary data.</text>
</comment>
<reference evidence="1 2" key="1">
    <citation type="journal article" date="2019" name="Int. J. Syst. Evol. Microbiol.">
        <title>The Global Catalogue of Microorganisms (GCM) 10K type strain sequencing project: providing services to taxonomists for standard genome sequencing and annotation.</title>
        <authorList>
            <consortium name="The Broad Institute Genomics Platform"/>
            <consortium name="The Broad Institute Genome Sequencing Center for Infectious Disease"/>
            <person name="Wu L."/>
            <person name="Ma J."/>
        </authorList>
    </citation>
    <scope>NUCLEOTIDE SEQUENCE [LARGE SCALE GENOMIC DNA]</scope>
    <source>
        <strain evidence="1 2">JCM 5067</strain>
    </source>
</reference>
<dbReference type="SUPFAM" id="SSF50969">
    <property type="entry name" value="YVTN repeat-like/Quinoprotein amine dehydrogenase"/>
    <property type="match status" value="1"/>
</dbReference>
<protein>
    <submittedName>
        <fullName evidence="1">Uncharacterized protein</fullName>
    </submittedName>
</protein>
<name>A0ABN1F0U4_9ACTN</name>
<accession>A0ABN1F0U4</accession>
<evidence type="ECO:0000313" key="2">
    <source>
        <dbReference type="Proteomes" id="UP001500668"/>
    </source>
</evidence>
<dbReference type="Proteomes" id="UP001500668">
    <property type="component" value="Unassembled WGS sequence"/>
</dbReference>
<gene>
    <name evidence="1" type="ORF">GCM10010394_04940</name>
</gene>
<proteinExistence type="predicted"/>
<evidence type="ECO:0000313" key="1">
    <source>
        <dbReference type="EMBL" id="GAA0579398.1"/>
    </source>
</evidence>
<dbReference type="InterPro" id="IPR011044">
    <property type="entry name" value="Quino_amine_DH_bsu"/>
</dbReference>
<dbReference type="EMBL" id="BAAACA010000004">
    <property type="protein sequence ID" value="GAA0579398.1"/>
    <property type="molecule type" value="Genomic_DNA"/>
</dbReference>
<sequence>MRYLFGGTTDTAAETATGARLPNATGTVWSSGAADATQHTDLIDINGNPMSMLTADKNGMVPAFYGPDGARYLWVDFGSGRYMMLPTDTVTRLDEHVQGLDPHGDRSYALSLADRALPKAGGTVTAQEKQDWLTVRVTGDGIGTVYQLTDGTTAFTRLFNNGALHIDTMGAPTSLALGATAGGTFITAHPGRSTPATAGSVFTVAADGSVTSAGTVTATNIGKARVFSGATPPSNPQVGDVWVAYAE</sequence>
<organism evidence="1 2">
    <name type="scientific">Streptomyces crystallinus</name>
    <dbReference type="NCBI Taxonomy" id="68191"/>
    <lineage>
        <taxon>Bacteria</taxon>
        <taxon>Bacillati</taxon>
        <taxon>Actinomycetota</taxon>
        <taxon>Actinomycetes</taxon>
        <taxon>Kitasatosporales</taxon>
        <taxon>Streptomycetaceae</taxon>
        <taxon>Streptomyces</taxon>
    </lineage>
</organism>
<dbReference type="RefSeq" id="WP_344069370.1">
    <property type="nucleotide sequence ID" value="NZ_BAAACA010000004.1"/>
</dbReference>